<evidence type="ECO:0000313" key="2">
    <source>
        <dbReference type="EMBL" id="MPC57364.1"/>
    </source>
</evidence>
<gene>
    <name evidence="2" type="ORF">E2C01_051343</name>
</gene>
<dbReference type="EMBL" id="VSRR010014724">
    <property type="protein sequence ID" value="MPC57364.1"/>
    <property type="molecule type" value="Genomic_DNA"/>
</dbReference>
<reference evidence="2 3" key="1">
    <citation type="submission" date="2019-05" db="EMBL/GenBank/DDBJ databases">
        <title>Another draft genome of Portunus trituberculatus and its Hox gene families provides insights of decapod evolution.</title>
        <authorList>
            <person name="Jeong J.-H."/>
            <person name="Song I."/>
            <person name="Kim S."/>
            <person name="Choi T."/>
            <person name="Kim D."/>
            <person name="Ryu S."/>
            <person name="Kim W."/>
        </authorList>
    </citation>
    <scope>NUCLEOTIDE SEQUENCE [LARGE SCALE GENOMIC DNA]</scope>
    <source>
        <tissue evidence="2">Muscle</tissue>
    </source>
</reference>
<dbReference type="Proteomes" id="UP000324222">
    <property type="component" value="Unassembled WGS sequence"/>
</dbReference>
<feature type="compositionally biased region" description="Basic and acidic residues" evidence="1">
    <location>
        <begin position="54"/>
        <end position="63"/>
    </location>
</feature>
<feature type="compositionally biased region" description="Polar residues" evidence="1">
    <location>
        <begin position="19"/>
        <end position="34"/>
    </location>
</feature>
<dbReference type="AlphaFoldDB" id="A0A5B7GLJ4"/>
<organism evidence="2 3">
    <name type="scientific">Portunus trituberculatus</name>
    <name type="common">Swimming crab</name>
    <name type="synonym">Neptunus trituberculatus</name>
    <dbReference type="NCBI Taxonomy" id="210409"/>
    <lineage>
        <taxon>Eukaryota</taxon>
        <taxon>Metazoa</taxon>
        <taxon>Ecdysozoa</taxon>
        <taxon>Arthropoda</taxon>
        <taxon>Crustacea</taxon>
        <taxon>Multicrustacea</taxon>
        <taxon>Malacostraca</taxon>
        <taxon>Eumalacostraca</taxon>
        <taxon>Eucarida</taxon>
        <taxon>Decapoda</taxon>
        <taxon>Pleocyemata</taxon>
        <taxon>Brachyura</taxon>
        <taxon>Eubrachyura</taxon>
        <taxon>Portunoidea</taxon>
        <taxon>Portunidae</taxon>
        <taxon>Portuninae</taxon>
        <taxon>Portunus</taxon>
    </lineage>
</organism>
<proteinExistence type="predicted"/>
<evidence type="ECO:0000256" key="1">
    <source>
        <dbReference type="SAM" id="MobiDB-lite"/>
    </source>
</evidence>
<evidence type="ECO:0000313" key="3">
    <source>
        <dbReference type="Proteomes" id="UP000324222"/>
    </source>
</evidence>
<protein>
    <submittedName>
        <fullName evidence="2">Uncharacterized protein</fullName>
    </submittedName>
</protein>
<sequence>MFVCETQCRARDPAGDVGTPNTQDLSLRSRSTPEAASRRAGENAASRLCSVGEGGREGGRGEGDGLNGPWEQGHGGVSESRAKATCGQELS</sequence>
<feature type="region of interest" description="Disordered" evidence="1">
    <location>
        <begin position="1"/>
        <end position="91"/>
    </location>
</feature>
<keyword evidence="3" id="KW-1185">Reference proteome</keyword>
<accession>A0A5B7GLJ4</accession>
<name>A0A5B7GLJ4_PORTR</name>
<comment type="caution">
    <text evidence="2">The sequence shown here is derived from an EMBL/GenBank/DDBJ whole genome shotgun (WGS) entry which is preliminary data.</text>
</comment>